<evidence type="ECO:0000313" key="1">
    <source>
        <dbReference type="EMBL" id="CRK93302.1"/>
    </source>
</evidence>
<organism evidence="1 2">
    <name type="scientific">Clunio marinus</name>
    <dbReference type="NCBI Taxonomy" id="568069"/>
    <lineage>
        <taxon>Eukaryota</taxon>
        <taxon>Metazoa</taxon>
        <taxon>Ecdysozoa</taxon>
        <taxon>Arthropoda</taxon>
        <taxon>Hexapoda</taxon>
        <taxon>Insecta</taxon>
        <taxon>Pterygota</taxon>
        <taxon>Neoptera</taxon>
        <taxon>Endopterygota</taxon>
        <taxon>Diptera</taxon>
        <taxon>Nematocera</taxon>
        <taxon>Chironomoidea</taxon>
        <taxon>Chironomidae</taxon>
        <taxon>Clunio</taxon>
    </lineage>
</organism>
<protein>
    <submittedName>
        <fullName evidence="1">CLUMA_CG006845, isoform A</fullName>
    </submittedName>
</protein>
<dbReference type="AlphaFoldDB" id="A0A1J1I375"/>
<proteinExistence type="predicted"/>
<dbReference type="EMBL" id="CVRI01000037">
    <property type="protein sequence ID" value="CRK93302.1"/>
    <property type="molecule type" value="Genomic_DNA"/>
</dbReference>
<accession>A0A1J1I375</accession>
<sequence>MLPDFNSNHCKDFFNVATLSVVHCFHCANLIRDKKRLQYRMSSHCDWTRVGRHIDYVIGDCGSALLSYRDGVEKFSFSFVVVKMEKLYPPSYVY</sequence>
<dbReference type="Proteomes" id="UP000183832">
    <property type="component" value="Unassembled WGS sequence"/>
</dbReference>
<keyword evidence="2" id="KW-1185">Reference proteome</keyword>
<evidence type="ECO:0000313" key="2">
    <source>
        <dbReference type="Proteomes" id="UP000183832"/>
    </source>
</evidence>
<name>A0A1J1I375_9DIPT</name>
<gene>
    <name evidence="1" type="ORF">CLUMA_CG006845</name>
</gene>
<reference evidence="1 2" key="1">
    <citation type="submission" date="2015-04" db="EMBL/GenBank/DDBJ databases">
        <authorList>
            <person name="Syromyatnikov M.Y."/>
            <person name="Popov V.N."/>
        </authorList>
    </citation>
    <scope>NUCLEOTIDE SEQUENCE [LARGE SCALE GENOMIC DNA]</scope>
</reference>